<evidence type="ECO:0000259" key="10">
    <source>
        <dbReference type="PROSITE" id="PS50929"/>
    </source>
</evidence>
<evidence type="ECO:0000256" key="1">
    <source>
        <dbReference type="ARBA" id="ARBA00004651"/>
    </source>
</evidence>
<evidence type="ECO:0000313" key="11">
    <source>
        <dbReference type="EMBL" id="MCC0177634.1"/>
    </source>
</evidence>
<dbReference type="GO" id="GO:0005524">
    <property type="term" value="F:ATP binding"/>
    <property type="evidence" value="ECO:0007669"/>
    <property type="project" value="UniProtKB-KW"/>
</dbReference>
<evidence type="ECO:0000256" key="8">
    <source>
        <dbReference type="SAM" id="Phobius"/>
    </source>
</evidence>
<comment type="subcellular location">
    <subcellularLocation>
        <location evidence="1">Cell membrane</location>
        <topology evidence="1">Multi-pass membrane protein</topology>
    </subcellularLocation>
</comment>
<dbReference type="Proteomes" id="UP000729733">
    <property type="component" value="Unassembled WGS sequence"/>
</dbReference>
<dbReference type="GO" id="GO:0016887">
    <property type="term" value="F:ATP hydrolysis activity"/>
    <property type="evidence" value="ECO:0007669"/>
    <property type="project" value="InterPro"/>
</dbReference>
<keyword evidence="5 11" id="KW-0067">ATP-binding</keyword>
<dbReference type="PANTHER" id="PTHR11384">
    <property type="entry name" value="ATP-BINDING CASSETTE, SUB-FAMILY D MEMBER"/>
    <property type="match status" value="1"/>
</dbReference>
<dbReference type="GO" id="GO:0140359">
    <property type="term" value="F:ABC-type transporter activity"/>
    <property type="evidence" value="ECO:0007669"/>
    <property type="project" value="InterPro"/>
</dbReference>
<dbReference type="SUPFAM" id="SSF52540">
    <property type="entry name" value="P-loop containing nucleoside triphosphate hydrolases"/>
    <property type="match status" value="1"/>
</dbReference>
<dbReference type="PANTHER" id="PTHR11384:SF59">
    <property type="entry name" value="LYSOSOMAL COBALAMIN TRANSPORTER ABCD4"/>
    <property type="match status" value="1"/>
</dbReference>
<dbReference type="AlphaFoldDB" id="A0A964BQB6"/>
<sequence length="565" mass="63959">MNRFNLKVFKKFWSLAKLYWLGNEKKGALSLLALLFILLIAYTQLSVLLLQQQGNIISSLSAKDVDRFWTTVRIFLAILVIYVPLFAGFLYVQGILGNYWRRSLTHHIIDRYFNNRAFYKLGNFNSDIDNPDQRIAEDVKGFTVESLSFLLSLISSVFQVAAFSVVLWRISSNLVYLLIVYSLAGTIVVVGVYGRKLVGINFDQIKKEADFRFGLVRIRENSESIAFYQGESQETQSLRYKFSEVFKNFNLLVIWQEMYLGLFTNAYDFFPYILPAIVIAPSVLSGELEVGKVTEAGGAFARVFASLNFIVNRFQSLTAFAASVDRLSVFEDYLENPKIALDKDILECPTISTIQQDKIALKKVTLQTPNYQRTLVKDLSVELPSGQGLLIMGASGCGKSSLLRAIAGLWNSGTGAIYRPDLSKMLFLPQKPYMILGTLRSQLAYPNDDLDIPDLELASALKAVNLPDLIERHGGLNVEKDWDDVLSLGEQQRLAFARILINKPNYVILDEATSALDIKNEASLYQHLVKNNTTFVSVGHRRSLIEYHQYILEIEDKESWKLSQC</sequence>
<feature type="transmembrane region" description="Helical" evidence="8">
    <location>
        <begin position="28"/>
        <end position="50"/>
    </location>
</feature>
<feature type="domain" description="ABC transporter" evidence="9">
    <location>
        <begin position="359"/>
        <end position="565"/>
    </location>
</feature>
<dbReference type="PROSITE" id="PS50893">
    <property type="entry name" value="ABC_TRANSPORTER_2"/>
    <property type="match status" value="1"/>
</dbReference>
<keyword evidence="12" id="KW-1185">Reference proteome</keyword>
<evidence type="ECO:0000256" key="7">
    <source>
        <dbReference type="ARBA" id="ARBA00023136"/>
    </source>
</evidence>
<dbReference type="SMART" id="SM00382">
    <property type="entry name" value="AAA"/>
    <property type="match status" value="1"/>
</dbReference>
<feature type="transmembrane region" description="Helical" evidence="8">
    <location>
        <begin position="174"/>
        <end position="194"/>
    </location>
</feature>
<dbReference type="PROSITE" id="PS00211">
    <property type="entry name" value="ABC_TRANSPORTER_1"/>
    <property type="match status" value="1"/>
</dbReference>
<dbReference type="InterPro" id="IPR027417">
    <property type="entry name" value="P-loop_NTPase"/>
</dbReference>
<dbReference type="InterPro" id="IPR017871">
    <property type="entry name" value="ABC_transporter-like_CS"/>
</dbReference>
<keyword evidence="4" id="KW-0547">Nucleotide-binding</keyword>
<dbReference type="EMBL" id="JADWDC010000026">
    <property type="protein sequence ID" value="MCC0177634.1"/>
    <property type="molecule type" value="Genomic_DNA"/>
</dbReference>
<comment type="caution">
    <text evidence="11">The sequence shown here is derived from an EMBL/GenBank/DDBJ whole genome shotgun (WGS) entry which is preliminary data.</text>
</comment>
<evidence type="ECO:0000256" key="3">
    <source>
        <dbReference type="ARBA" id="ARBA00022692"/>
    </source>
</evidence>
<dbReference type="InterPro" id="IPR003593">
    <property type="entry name" value="AAA+_ATPase"/>
</dbReference>
<keyword evidence="6 8" id="KW-1133">Transmembrane helix</keyword>
<feature type="transmembrane region" description="Helical" evidence="8">
    <location>
        <begin position="71"/>
        <end position="92"/>
    </location>
</feature>
<dbReference type="PROSITE" id="PS50929">
    <property type="entry name" value="ABC_TM1F"/>
    <property type="match status" value="1"/>
</dbReference>
<keyword evidence="2" id="KW-0813">Transport</keyword>
<dbReference type="Pfam" id="PF00005">
    <property type="entry name" value="ABC_tran"/>
    <property type="match status" value="1"/>
</dbReference>
<reference evidence="11" key="1">
    <citation type="journal article" date="2021" name="Antonie Van Leeuwenhoek">
        <title>Draft genome and description of Waterburya agarophytonicola gen. nov. sp. nov. (Pleurocapsales, Cyanobacteria): a seaweed symbiont.</title>
        <authorList>
            <person name="Bonthond G."/>
            <person name="Shalygin S."/>
            <person name="Bayer T."/>
            <person name="Weinberger F."/>
        </authorList>
    </citation>
    <scope>NUCLEOTIDE SEQUENCE</scope>
    <source>
        <strain evidence="11">KI4</strain>
    </source>
</reference>
<name>A0A964BQB6_9CYAN</name>
<keyword evidence="3 8" id="KW-0812">Transmembrane</keyword>
<evidence type="ECO:0000256" key="6">
    <source>
        <dbReference type="ARBA" id="ARBA00022989"/>
    </source>
</evidence>
<evidence type="ECO:0000259" key="9">
    <source>
        <dbReference type="PROSITE" id="PS50893"/>
    </source>
</evidence>
<dbReference type="Gene3D" id="3.40.50.300">
    <property type="entry name" value="P-loop containing nucleotide triphosphate hydrolases"/>
    <property type="match status" value="1"/>
</dbReference>
<dbReference type="RefSeq" id="WP_229640699.1">
    <property type="nucleotide sequence ID" value="NZ_JADWDC010000026.1"/>
</dbReference>
<keyword evidence="7 8" id="KW-0472">Membrane</keyword>
<dbReference type="InterPro" id="IPR011527">
    <property type="entry name" value="ABC1_TM_dom"/>
</dbReference>
<protein>
    <submittedName>
        <fullName evidence="11">ABC transporter ATP-binding protein/permease</fullName>
    </submittedName>
</protein>
<evidence type="ECO:0000313" key="12">
    <source>
        <dbReference type="Proteomes" id="UP000729733"/>
    </source>
</evidence>
<evidence type="ECO:0000256" key="2">
    <source>
        <dbReference type="ARBA" id="ARBA00022448"/>
    </source>
</evidence>
<dbReference type="SUPFAM" id="SSF90123">
    <property type="entry name" value="ABC transporter transmembrane region"/>
    <property type="match status" value="1"/>
</dbReference>
<dbReference type="InterPro" id="IPR003439">
    <property type="entry name" value="ABC_transporter-like_ATP-bd"/>
</dbReference>
<dbReference type="Pfam" id="PF06472">
    <property type="entry name" value="ABC_membrane_2"/>
    <property type="match status" value="1"/>
</dbReference>
<accession>A0A964BQB6</accession>
<evidence type="ECO:0000256" key="5">
    <source>
        <dbReference type="ARBA" id="ARBA00022840"/>
    </source>
</evidence>
<gene>
    <name evidence="11" type="ORF">I4641_11655</name>
</gene>
<organism evidence="11 12">
    <name type="scientific">Waterburya agarophytonicola KI4</name>
    <dbReference type="NCBI Taxonomy" id="2874699"/>
    <lineage>
        <taxon>Bacteria</taxon>
        <taxon>Bacillati</taxon>
        <taxon>Cyanobacteriota</taxon>
        <taxon>Cyanophyceae</taxon>
        <taxon>Pleurocapsales</taxon>
        <taxon>Hyellaceae</taxon>
        <taxon>Waterburya</taxon>
        <taxon>Waterburya agarophytonicola</taxon>
    </lineage>
</organism>
<dbReference type="CDD" id="cd03223">
    <property type="entry name" value="ABCD_peroxisomal_ALDP"/>
    <property type="match status" value="1"/>
</dbReference>
<evidence type="ECO:0000256" key="4">
    <source>
        <dbReference type="ARBA" id="ARBA00022741"/>
    </source>
</evidence>
<dbReference type="GO" id="GO:0005886">
    <property type="term" value="C:plasma membrane"/>
    <property type="evidence" value="ECO:0007669"/>
    <property type="project" value="UniProtKB-SubCell"/>
</dbReference>
<dbReference type="InterPro" id="IPR050835">
    <property type="entry name" value="ABC_transporter_sub-D"/>
</dbReference>
<dbReference type="InterPro" id="IPR036640">
    <property type="entry name" value="ABC1_TM_sf"/>
</dbReference>
<dbReference type="Gene3D" id="1.20.1560.10">
    <property type="entry name" value="ABC transporter type 1, transmembrane domain"/>
    <property type="match status" value="1"/>
</dbReference>
<proteinExistence type="predicted"/>
<feature type="domain" description="ABC transmembrane type-1" evidence="10">
    <location>
        <begin position="33"/>
        <end position="319"/>
    </location>
</feature>
<feature type="transmembrane region" description="Helical" evidence="8">
    <location>
        <begin position="147"/>
        <end position="167"/>
    </location>
</feature>